<dbReference type="Pfam" id="PF16403">
    <property type="entry name" value="Bact_surface_Ig-like"/>
    <property type="match status" value="1"/>
</dbReference>
<dbReference type="Pfam" id="PF08305">
    <property type="entry name" value="NPCBM"/>
    <property type="match status" value="1"/>
</dbReference>
<dbReference type="Gene3D" id="2.60.120.1060">
    <property type="entry name" value="NPCBM/NEW2 domain"/>
    <property type="match status" value="1"/>
</dbReference>
<dbReference type="InterPro" id="IPR013222">
    <property type="entry name" value="Glyco_hyd_98_carb-bd"/>
</dbReference>
<dbReference type="Gene3D" id="2.60.120.1250">
    <property type="entry name" value="Peptidase M60, enhancin-like domain 1"/>
    <property type="match status" value="1"/>
</dbReference>
<dbReference type="Pfam" id="PF00754">
    <property type="entry name" value="F5_F8_type_C"/>
    <property type="match status" value="1"/>
</dbReference>
<dbReference type="Gene3D" id="2.60.120.260">
    <property type="entry name" value="Galactose-binding domain-like"/>
    <property type="match status" value="1"/>
</dbReference>
<keyword evidence="5" id="KW-1185">Reference proteome</keyword>
<reference evidence="4 5" key="1">
    <citation type="submission" date="2023-03" db="EMBL/GenBank/DDBJ databases">
        <title>Bacillus Genome Sequencing.</title>
        <authorList>
            <person name="Dunlap C."/>
        </authorList>
    </citation>
    <scope>NUCLEOTIDE SEQUENCE [LARGE SCALE GENOMIC DNA]</scope>
    <source>
        <strain evidence="4 5">NRS-1717</strain>
    </source>
</reference>
<dbReference type="Gene3D" id="2.60.40.10">
    <property type="entry name" value="Immunoglobulins"/>
    <property type="match status" value="2"/>
</dbReference>
<dbReference type="Gene3D" id="1.10.390.30">
    <property type="entry name" value="Peptidase M60, enhancin-like domain 3"/>
    <property type="match status" value="1"/>
</dbReference>
<proteinExistence type="predicted"/>
<dbReference type="InterPro" id="IPR038637">
    <property type="entry name" value="NPCBM_sf"/>
</dbReference>
<evidence type="ECO:0000259" key="2">
    <source>
        <dbReference type="PROSITE" id="PS50022"/>
    </source>
</evidence>
<dbReference type="Gene3D" id="3.40.390.80">
    <property type="entry name" value="Peptidase M60, enhancin-like domain 2"/>
    <property type="match status" value="1"/>
</dbReference>
<dbReference type="EMBL" id="JARTFS010000005">
    <property type="protein sequence ID" value="MED4401160.1"/>
    <property type="molecule type" value="Genomic_DNA"/>
</dbReference>
<dbReference type="SMART" id="SM00776">
    <property type="entry name" value="NPCBM"/>
    <property type="match status" value="1"/>
</dbReference>
<evidence type="ECO:0000313" key="5">
    <source>
        <dbReference type="Proteomes" id="UP001342826"/>
    </source>
</evidence>
<feature type="chain" id="PRO_5045649122" evidence="1">
    <location>
        <begin position="21"/>
        <end position="1096"/>
    </location>
</feature>
<dbReference type="PROSITE" id="PS51723">
    <property type="entry name" value="PEPTIDASE_M60"/>
    <property type="match status" value="1"/>
</dbReference>
<dbReference type="InterPro" id="IPR000421">
    <property type="entry name" value="FA58C"/>
</dbReference>
<name>A0ABU6NVK9_9BACI</name>
<evidence type="ECO:0000313" key="4">
    <source>
        <dbReference type="EMBL" id="MED4401160.1"/>
    </source>
</evidence>
<feature type="signal peptide" evidence="1">
    <location>
        <begin position="1"/>
        <end position="20"/>
    </location>
</feature>
<dbReference type="SUPFAM" id="SSF49785">
    <property type="entry name" value="Galactose-binding domain-like"/>
    <property type="match status" value="2"/>
</dbReference>
<sequence>MKKKKMILSAVLLASTLSITGMPNVLHKSDQIVHAAEVQQNSEILVSNFQIQAAHLEAYNQAFKVPQTSILSIKNNGGTYGNSVITNAIDGNLTTHWETSRPNSTTFKNQFEVTFKEPQAINRMTYATRQDGAKGKGYPKAFEIYASQSDSGDDYKLVGIGSHSTVSGNVMEYKFNEVTAKRVKFVFKEAHQDWASAAEVAFYKTDILTDSISKIFIDLTNTKLSAEYNSEKAISELEKLLPNHPMKTAYEQTLRTAREILNNPELSKEYENSIITLEQLGDPRHDAWSVKQQCYQLGSFLPTGLYYKPGETFIINADVAEGDPLPSIVFDQNWNIKGQRSTSYSLKRGLNTITAPVNSYSGGVYFINESTPNQQKYAPRISIKSGGETYPIYYSGKTNAEEYKQQLTEYKQQLDKLNVDGNIVVPNLATIVTDHTLITGKATDAYNSFIKGSTEPQAAANAWEDMMLYDYKLLGYSEDSLDPKHQIPKNRLHARAVTDGMYAGGGLIGIGYDAESVLFGTDLGWGVFHEAGHVVEMGPLRFLELTNNIFSLANQERTNQSIRIETDSIFNNLFNYYTSGKTLGFTYQKRPDSEVNVGGWEAHLIMWQLRIAFGYDFYTDIFKTGRDTNFTAGNTPGDRWARLGSDAAGYDLGAYLHRMGINLTDETLAYTAKYKKLDLAIQYADTNARLYKGTGFAEGYTSKIKSVEKVNGSVKITVDSNGVENDMMGFEIYRDGKLIGYTNKNSYIDNTVGDAANLSYQIKAFDRKLKAAEMSSVASINLHVPVIISNVPVLTLKQNQVFQPLDYVTAVSYNGQDLTSRLKVINNTVNTAKMGDYSITYEITDAAGNNQVYTLPVKVAANFTYASDLQWKTVTNTYLKTQNDKTIHGQTIKLNNGYNTVSYAKGIGTHATSTIVYDVTGKNYDLFESAVGVEQNIVNNSSSSIVFQVFVDGVKKYDSGLMKYTTPQKFVQVDITGANEVKLVLTDSGNGNSYDHGAWADAKFIVTDDTPQEVKNLQALLDFTKPITNLSYVNPALSAREIRLSNVMMTRAEIEKKFLADELTLEQINIVTETLTNFVTDIGQTYQAGGQPITFN</sequence>
<dbReference type="PROSITE" id="PS50022">
    <property type="entry name" value="FA58C_3"/>
    <property type="match status" value="1"/>
</dbReference>
<feature type="domain" description="Peptidase M60" evidence="3">
    <location>
        <begin position="298"/>
        <end position="614"/>
    </location>
</feature>
<accession>A0ABU6NVK9</accession>
<organism evidence="4 5">
    <name type="scientific">Metabacillus fastidiosus</name>
    <dbReference type="NCBI Taxonomy" id="1458"/>
    <lineage>
        <taxon>Bacteria</taxon>
        <taxon>Bacillati</taxon>
        <taxon>Bacillota</taxon>
        <taxon>Bacilli</taxon>
        <taxon>Bacillales</taxon>
        <taxon>Bacillaceae</taxon>
        <taxon>Metabacillus</taxon>
    </lineage>
</organism>
<protein>
    <submittedName>
        <fullName evidence="4">NPCBM/NEW2 domain-containing protein</fullName>
    </submittedName>
</protein>
<gene>
    <name evidence="4" type="ORF">P9271_07410</name>
</gene>
<dbReference type="SMART" id="SM01276">
    <property type="entry name" value="M60-like"/>
    <property type="match status" value="1"/>
</dbReference>
<dbReference type="InterPro" id="IPR031161">
    <property type="entry name" value="Peptidase_M60_dom"/>
</dbReference>
<dbReference type="InterPro" id="IPR013783">
    <property type="entry name" value="Ig-like_fold"/>
</dbReference>
<feature type="domain" description="F5/8 type C" evidence="2">
    <location>
        <begin position="51"/>
        <end position="205"/>
    </location>
</feature>
<dbReference type="InterPro" id="IPR008979">
    <property type="entry name" value="Galactose-bd-like_sf"/>
</dbReference>
<comment type="caution">
    <text evidence="4">The sequence shown here is derived from an EMBL/GenBank/DDBJ whole genome shotgun (WGS) entry which is preliminary data.</text>
</comment>
<dbReference type="InterPro" id="IPR032179">
    <property type="entry name" value="Cry22Aa_Ig-like"/>
</dbReference>
<dbReference type="InterPro" id="IPR042279">
    <property type="entry name" value="Pep_M60_3"/>
</dbReference>
<keyword evidence="1" id="KW-0732">Signal</keyword>
<dbReference type="Proteomes" id="UP001342826">
    <property type="component" value="Unassembled WGS sequence"/>
</dbReference>
<evidence type="ECO:0000259" key="3">
    <source>
        <dbReference type="PROSITE" id="PS51723"/>
    </source>
</evidence>
<evidence type="ECO:0000256" key="1">
    <source>
        <dbReference type="SAM" id="SignalP"/>
    </source>
</evidence>
<dbReference type="RefSeq" id="WP_328015059.1">
    <property type="nucleotide sequence ID" value="NZ_JARTFS010000005.1"/>
</dbReference>
<dbReference type="Pfam" id="PF13402">
    <property type="entry name" value="Peptidase_M60"/>
    <property type="match status" value="1"/>
</dbReference>